<reference evidence="2" key="2">
    <citation type="journal article" date="2024" name="Plant">
        <title>Genomic evolution and insights into agronomic trait innovations of Sesamum species.</title>
        <authorList>
            <person name="Miao H."/>
            <person name="Wang L."/>
            <person name="Qu L."/>
            <person name="Liu H."/>
            <person name="Sun Y."/>
            <person name="Le M."/>
            <person name="Wang Q."/>
            <person name="Wei S."/>
            <person name="Zheng Y."/>
            <person name="Lin W."/>
            <person name="Duan Y."/>
            <person name="Cao H."/>
            <person name="Xiong S."/>
            <person name="Wang X."/>
            <person name="Wei L."/>
            <person name="Li C."/>
            <person name="Ma Q."/>
            <person name="Ju M."/>
            <person name="Zhao R."/>
            <person name="Li G."/>
            <person name="Mu C."/>
            <person name="Tian Q."/>
            <person name="Mei H."/>
            <person name="Zhang T."/>
            <person name="Gao T."/>
            <person name="Zhang H."/>
        </authorList>
    </citation>
    <scope>NUCLEOTIDE SEQUENCE</scope>
    <source>
        <strain evidence="2">G01</strain>
    </source>
</reference>
<dbReference type="PANTHER" id="PTHR47074">
    <property type="entry name" value="BNAC02G40300D PROTEIN"/>
    <property type="match status" value="1"/>
</dbReference>
<dbReference type="EMBL" id="JACGWK010000003">
    <property type="protein sequence ID" value="KAL0364163.1"/>
    <property type="molecule type" value="Genomic_DNA"/>
</dbReference>
<feature type="domain" description="RNase H type-1" evidence="1">
    <location>
        <begin position="5"/>
        <end position="126"/>
    </location>
</feature>
<accession>A0AAW2Q978</accession>
<dbReference type="GO" id="GO:0003676">
    <property type="term" value="F:nucleic acid binding"/>
    <property type="evidence" value="ECO:0007669"/>
    <property type="project" value="InterPro"/>
</dbReference>
<organism evidence="2">
    <name type="scientific">Sesamum angustifolium</name>
    <dbReference type="NCBI Taxonomy" id="2727405"/>
    <lineage>
        <taxon>Eukaryota</taxon>
        <taxon>Viridiplantae</taxon>
        <taxon>Streptophyta</taxon>
        <taxon>Embryophyta</taxon>
        <taxon>Tracheophyta</taxon>
        <taxon>Spermatophyta</taxon>
        <taxon>Magnoliopsida</taxon>
        <taxon>eudicotyledons</taxon>
        <taxon>Gunneridae</taxon>
        <taxon>Pentapetalae</taxon>
        <taxon>asterids</taxon>
        <taxon>lamiids</taxon>
        <taxon>Lamiales</taxon>
        <taxon>Pedaliaceae</taxon>
        <taxon>Sesamum</taxon>
    </lineage>
</organism>
<sequence>MVKLNFDGALMDQGGAMGLDIIARDHMGACIDWIFVRLSSHSHAELAEALMPREAILLAHRRGWSKIILERDYATLIHKLVSAACDLSEVGLLMSDILTITLMFDSCHFSFPRRECNSVAHLLAKSGFGSSKENTLLPSVVISLVSEDISS</sequence>
<dbReference type="InterPro" id="IPR002156">
    <property type="entry name" value="RNaseH_domain"/>
</dbReference>
<dbReference type="InterPro" id="IPR012337">
    <property type="entry name" value="RNaseH-like_sf"/>
</dbReference>
<dbReference type="Gene3D" id="3.30.420.10">
    <property type="entry name" value="Ribonuclease H-like superfamily/Ribonuclease H"/>
    <property type="match status" value="1"/>
</dbReference>
<gene>
    <name evidence="2" type="ORF">Sangu_0513900</name>
</gene>
<evidence type="ECO:0000259" key="1">
    <source>
        <dbReference type="Pfam" id="PF13456"/>
    </source>
</evidence>
<dbReference type="Pfam" id="PF13456">
    <property type="entry name" value="RVT_3"/>
    <property type="match status" value="1"/>
</dbReference>
<dbReference type="SUPFAM" id="SSF53098">
    <property type="entry name" value="Ribonuclease H-like"/>
    <property type="match status" value="1"/>
</dbReference>
<dbReference type="GO" id="GO:0004523">
    <property type="term" value="F:RNA-DNA hybrid ribonuclease activity"/>
    <property type="evidence" value="ECO:0007669"/>
    <property type="project" value="InterPro"/>
</dbReference>
<dbReference type="PANTHER" id="PTHR47074:SF11">
    <property type="entry name" value="REVERSE TRANSCRIPTASE-LIKE PROTEIN"/>
    <property type="match status" value="1"/>
</dbReference>
<dbReference type="InterPro" id="IPR036397">
    <property type="entry name" value="RNaseH_sf"/>
</dbReference>
<dbReference type="InterPro" id="IPR052929">
    <property type="entry name" value="RNase_H-like_EbsB-rel"/>
</dbReference>
<reference evidence="2" key="1">
    <citation type="submission" date="2020-06" db="EMBL/GenBank/DDBJ databases">
        <authorList>
            <person name="Li T."/>
            <person name="Hu X."/>
            <person name="Zhang T."/>
            <person name="Song X."/>
            <person name="Zhang H."/>
            <person name="Dai N."/>
            <person name="Sheng W."/>
            <person name="Hou X."/>
            <person name="Wei L."/>
        </authorList>
    </citation>
    <scope>NUCLEOTIDE SEQUENCE</scope>
    <source>
        <strain evidence="2">G01</strain>
        <tissue evidence="2">Leaf</tissue>
    </source>
</reference>
<comment type="caution">
    <text evidence="2">The sequence shown here is derived from an EMBL/GenBank/DDBJ whole genome shotgun (WGS) entry which is preliminary data.</text>
</comment>
<proteinExistence type="predicted"/>
<dbReference type="CDD" id="cd06222">
    <property type="entry name" value="RNase_H_like"/>
    <property type="match status" value="1"/>
</dbReference>
<dbReference type="AlphaFoldDB" id="A0AAW2Q978"/>
<dbReference type="InterPro" id="IPR044730">
    <property type="entry name" value="RNase_H-like_dom_plant"/>
</dbReference>
<name>A0AAW2Q978_9LAMI</name>
<protein>
    <recommendedName>
        <fullName evidence="1">RNase H type-1 domain-containing protein</fullName>
    </recommendedName>
</protein>
<evidence type="ECO:0000313" key="2">
    <source>
        <dbReference type="EMBL" id="KAL0364163.1"/>
    </source>
</evidence>